<dbReference type="AlphaFoldDB" id="A0A7X1ZCM6"/>
<dbReference type="RefSeq" id="WP_153339948.1">
    <property type="nucleotide sequence ID" value="NZ_WIVE01000001.1"/>
</dbReference>
<sequence length="207" mass="22654">MIKSFTIDRLIAAVDRCPFSAHAGRIVANSESFHIDEPRSAKPLYTAEERRRRDESPWTLVQGILAPTQFAVFLLSLYLVLDYLATGDGYAWATGSIVAKTVVLYIIMITGAIWEKDVFGRYLFAPAFYWEDVFSMLVLALHTAYLVALFLNLLPPQGLMVLALAAYATYVINAGQFVLKLRAARLQQNAAAAAAPAHGASVAGAVK</sequence>
<keyword evidence="1" id="KW-0812">Transmembrane</keyword>
<keyword evidence="1" id="KW-0472">Membrane</keyword>
<evidence type="ECO:0000256" key="1">
    <source>
        <dbReference type="SAM" id="Phobius"/>
    </source>
</evidence>
<dbReference type="GO" id="GO:0019685">
    <property type="term" value="P:photosynthesis, dark reaction"/>
    <property type="evidence" value="ECO:0007669"/>
    <property type="project" value="InterPro"/>
</dbReference>
<evidence type="ECO:0000313" key="2">
    <source>
        <dbReference type="EMBL" id="MQX34952.1"/>
    </source>
</evidence>
<feature type="transmembrane region" description="Helical" evidence="1">
    <location>
        <begin position="159"/>
        <end position="179"/>
    </location>
</feature>
<keyword evidence="1" id="KW-1133">Transmembrane helix</keyword>
<dbReference type="InterPro" id="IPR009905">
    <property type="entry name" value="BCHF"/>
</dbReference>
<organism evidence="2 3">
    <name type="scientific">Roseospira navarrensis</name>
    <dbReference type="NCBI Taxonomy" id="140058"/>
    <lineage>
        <taxon>Bacteria</taxon>
        <taxon>Pseudomonadati</taxon>
        <taxon>Pseudomonadota</taxon>
        <taxon>Alphaproteobacteria</taxon>
        <taxon>Rhodospirillales</taxon>
        <taxon>Rhodospirillaceae</taxon>
        <taxon>Roseospira</taxon>
    </lineage>
</organism>
<gene>
    <name evidence="2" type="primary">bchF</name>
    <name evidence="2" type="ORF">GHC57_00315</name>
</gene>
<dbReference type="Proteomes" id="UP000434582">
    <property type="component" value="Unassembled WGS sequence"/>
</dbReference>
<protein>
    <submittedName>
        <fullName evidence="2">2-vinyl bacteriochlorophyllide hydratase</fullName>
    </submittedName>
</protein>
<proteinExistence type="predicted"/>
<name>A0A7X1ZCM6_9PROT</name>
<keyword evidence="3" id="KW-1185">Reference proteome</keyword>
<dbReference type="GO" id="GO:0030494">
    <property type="term" value="P:bacteriochlorophyll biosynthetic process"/>
    <property type="evidence" value="ECO:0007669"/>
    <property type="project" value="InterPro"/>
</dbReference>
<feature type="transmembrane region" description="Helical" evidence="1">
    <location>
        <begin position="92"/>
        <end position="114"/>
    </location>
</feature>
<dbReference type="NCBIfam" id="TIGR02020">
    <property type="entry name" value="BchF"/>
    <property type="match status" value="1"/>
</dbReference>
<evidence type="ECO:0000313" key="3">
    <source>
        <dbReference type="Proteomes" id="UP000434582"/>
    </source>
</evidence>
<reference evidence="2 3" key="1">
    <citation type="submission" date="2019-10" db="EMBL/GenBank/DDBJ databases">
        <title>Draft whole-genome sequence of the purple nonsulfur photosynthetic bacterium Roseospira navarrensis DSM 15114.</title>
        <authorList>
            <person name="Kyndt J.A."/>
            <person name="Meyer T.E."/>
        </authorList>
    </citation>
    <scope>NUCLEOTIDE SEQUENCE [LARGE SCALE GENOMIC DNA]</scope>
    <source>
        <strain evidence="2 3">DSM 15114</strain>
    </source>
</reference>
<feature type="transmembrane region" description="Helical" evidence="1">
    <location>
        <begin position="60"/>
        <end position="80"/>
    </location>
</feature>
<dbReference type="OrthoDB" id="8562352at2"/>
<accession>A0A7X1ZCM6</accession>
<dbReference type="GO" id="GO:0016836">
    <property type="term" value="F:hydro-lyase activity"/>
    <property type="evidence" value="ECO:0007669"/>
    <property type="project" value="InterPro"/>
</dbReference>
<comment type="caution">
    <text evidence="2">The sequence shown here is derived from an EMBL/GenBank/DDBJ whole genome shotgun (WGS) entry which is preliminary data.</text>
</comment>
<dbReference type="Pfam" id="PF07284">
    <property type="entry name" value="BCHF"/>
    <property type="match status" value="1"/>
</dbReference>
<dbReference type="EMBL" id="WIVE01000001">
    <property type="protein sequence ID" value="MQX34952.1"/>
    <property type="molecule type" value="Genomic_DNA"/>
</dbReference>
<feature type="transmembrane region" description="Helical" evidence="1">
    <location>
        <begin position="134"/>
        <end position="153"/>
    </location>
</feature>